<evidence type="ECO:0000313" key="1">
    <source>
        <dbReference type="EMBL" id="MCE8537509.1"/>
    </source>
</evidence>
<dbReference type="Proteomes" id="UP000813672">
    <property type="component" value="Unassembled WGS sequence"/>
</dbReference>
<dbReference type="AlphaFoldDB" id="A0A9Q3ZNC5"/>
<protein>
    <recommendedName>
        <fullName evidence="3">DUF4034 domain-containing protein</fullName>
    </recommendedName>
</protein>
<evidence type="ECO:0008006" key="3">
    <source>
        <dbReference type="Google" id="ProtNLM"/>
    </source>
</evidence>
<proteinExistence type="predicted"/>
<gene>
    <name evidence="1" type="ORF">KBY27_08570</name>
</gene>
<sequence>MPVRAQSPEPAAKPVPKHPAPAFFVPQISVSLKPIRHHTGQALISMLKRSRTVLSSLPDLTARLFGRAVDFSAQTEPRPPIRLEDFLSIPIAEHGQDEDIRARLRAHGQFLARQERWQDLSDEIRAADATRETTPGGTPVADLLAFGARSDVVLAVEEALMDSHRTDQAPLIDGIRALEFMRQDHADDPYIALIVALTHIDLAWAWRGTGWDTIVPRLHREKCAAHFDRAIEILSPWCGVRMDSPVLQSACCALLAGRRTPQRRVADCYEALIDLDPYNPRHMRALGNHLLPRWFGSYAELELEARRTAARTQDIWGAGGYTWVSLDAIAQDEEACARVDVDFFVDGLRDIVRARPEQETINLLASYCAVTLRGNLGLHEEADLNRIRICNAADWLIRDHLTEVHPMIWAHAADGFDNNMRVSSPSRFAARGRADALQVIANLFRDEIRDGNRVVFTPEGPQLHGA</sequence>
<comment type="caution">
    <text evidence="1">The sequence shown here is derived from an EMBL/GenBank/DDBJ whole genome shotgun (WGS) entry which is preliminary data.</text>
</comment>
<dbReference type="EMBL" id="JAGQAF010000004">
    <property type="protein sequence ID" value="MCE8537509.1"/>
    <property type="molecule type" value="Genomic_DNA"/>
</dbReference>
<name>A0A9Q3ZNC5_9RHOB</name>
<reference evidence="1" key="1">
    <citation type="journal article" date="2021" name="Environ. Microbiol.">
        <title>Cryptic niche differentiation of novel sediment ecotypes of Rugeria pomeroyi correlates with nitrate respiration.</title>
        <authorList>
            <person name="Lin X."/>
            <person name="McNichol J."/>
            <person name="Chu X."/>
            <person name="Qian Y."/>
            <person name="Luo H."/>
        </authorList>
    </citation>
    <scope>NUCLEOTIDE SEQUENCE</scope>
    <source>
        <strain evidence="1">SZCCDBB064</strain>
    </source>
</reference>
<evidence type="ECO:0000313" key="2">
    <source>
        <dbReference type="Proteomes" id="UP000813672"/>
    </source>
</evidence>
<accession>A0A9Q3ZNC5</accession>
<organism evidence="1 2">
    <name type="scientific">Ruegeria pomeroyi</name>
    <dbReference type="NCBI Taxonomy" id="89184"/>
    <lineage>
        <taxon>Bacteria</taxon>
        <taxon>Pseudomonadati</taxon>
        <taxon>Pseudomonadota</taxon>
        <taxon>Alphaproteobacteria</taxon>
        <taxon>Rhodobacterales</taxon>
        <taxon>Roseobacteraceae</taxon>
        <taxon>Ruegeria</taxon>
    </lineage>
</organism>